<proteinExistence type="predicted"/>
<evidence type="ECO:0000313" key="1">
    <source>
        <dbReference type="EMBL" id="JAH15311.1"/>
    </source>
</evidence>
<dbReference type="EMBL" id="GBXM01093266">
    <property type="protein sequence ID" value="JAH15311.1"/>
    <property type="molecule type" value="Transcribed_RNA"/>
</dbReference>
<sequence length="34" mass="3964">MLPQLPMVLFNFCLFSSGDLLSKWKCVKLYTEPN</sequence>
<reference evidence="1" key="2">
    <citation type="journal article" date="2015" name="Fish Shellfish Immunol.">
        <title>Early steps in the European eel (Anguilla anguilla)-Vibrio vulnificus interaction in the gills: Role of the RtxA13 toxin.</title>
        <authorList>
            <person name="Callol A."/>
            <person name="Pajuelo D."/>
            <person name="Ebbesson L."/>
            <person name="Teles M."/>
            <person name="MacKenzie S."/>
            <person name="Amaro C."/>
        </authorList>
    </citation>
    <scope>NUCLEOTIDE SEQUENCE</scope>
</reference>
<accession>A0A0E9QEM7</accession>
<reference evidence="1" key="1">
    <citation type="submission" date="2014-11" db="EMBL/GenBank/DDBJ databases">
        <authorList>
            <person name="Amaro Gonzalez C."/>
        </authorList>
    </citation>
    <scope>NUCLEOTIDE SEQUENCE</scope>
</reference>
<name>A0A0E9QEM7_ANGAN</name>
<protein>
    <submittedName>
        <fullName evidence="1">Uncharacterized protein</fullName>
    </submittedName>
</protein>
<organism evidence="1">
    <name type="scientific">Anguilla anguilla</name>
    <name type="common">European freshwater eel</name>
    <name type="synonym">Muraena anguilla</name>
    <dbReference type="NCBI Taxonomy" id="7936"/>
    <lineage>
        <taxon>Eukaryota</taxon>
        <taxon>Metazoa</taxon>
        <taxon>Chordata</taxon>
        <taxon>Craniata</taxon>
        <taxon>Vertebrata</taxon>
        <taxon>Euteleostomi</taxon>
        <taxon>Actinopterygii</taxon>
        <taxon>Neopterygii</taxon>
        <taxon>Teleostei</taxon>
        <taxon>Anguilliformes</taxon>
        <taxon>Anguillidae</taxon>
        <taxon>Anguilla</taxon>
    </lineage>
</organism>
<dbReference type="AlphaFoldDB" id="A0A0E9QEM7"/>